<dbReference type="Gene3D" id="1.25.40.10">
    <property type="entry name" value="Tetratricopeptide repeat domain"/>
    <property type="match status" value="2"/>
</dbReference>
<feature type="topological domain" description="Cytoplasmic" evidence="2">
    <location>
        <begin position="23"/>
        <end position="391"/>
    </location>
</feature>
<proteinExistence type="inferred from homology"/>
<dbReference type="HAMAP" id="MF_00994">
    <property type="entry name" value="LPS_assembly_LapB"/>
    <property type="match status" value="1"/>
</dbReference>
<keyword evidence="2" id="KW-0677">Repeat</keyword>
<evidence type="ECO:0000259" key="3">
    <source>
        <dbReference type="Pfam" id="PF18073"/>
    </source>
</evidence>
<dbReference type="InterPro" id="IPR011990">
    <property type="entry name" value="TPR-like_helical_dom_sf"/>
</dbReference>
<evidence type="ECO:0000313" key="5">
    <source>
        <dbReference type="Proteomes" id="UP000001235"/>
    </source>
</evidence>
<keyword evidence="2" id="KW-1133">Transmembrane helix</keyword>
<feature type="binding site" evidence="2">
    <location>
        <position position="359"/>
    </location>
    <ligand>
        <name>Fe cation</name>
        <dbReference type="ChEBI" id="CHEBI:24875"/>
    </ligand>
</feature>
<dbReference type="GO" id="GO:0009898">
    <property type="term" value="C:cytoplasmic side of plasma membrane"/>
    <property type="evidence" value="ECO:0007669"/>
    <property type="project" value="UniProtKB-UniRule"/>
</dbReference>
<protein>
    <recommendedName>
        <fullName evidence="2">Lipopolysaccharide assembly protein B</fullName>
    </recommendedName>
</protein>
<evidence type="ECO:0000256" key="2">
    <source>
        <dbReference type="HAMAP-Rule" id="MF_00994"/>
    </source>
</evidence>
<dbReference type="NCBIfam" id="NF008757">
    <property type="entry name" value="PRK11788.1-5"/>
    <property type="match status" value="1"/>
</dbReference>
<dbReference type="EMBL" id="CP002159">
    <property type="protein sequence ID" value="ADL55177.1"/>
    <property type="molecule type" value="Genomic_DNA"/>
</dbReference>
<evidence type="ECO:0000256" key="1">
    <source>
        <dbReference type="ARBA" id="ARBA00022723"/>
    </source>
</evidence>
<dbReference type="RefSeq" id="WP_013293116.1">
    <property type="nucleotide sequence ID" value="NC_014394.1"/>
</dbReference>
<keyword evidence="2" id="KW-0408">Iron</keyword>
<keyword evidence="2" id="KW-0997">Cell inner membrane</keyword>
<keyword evidence="2" id="KW-1003">Cell membrane</keyword>
<name>D9SF80_GALCS</name>
<keyword evidence="2" id="KW-0802">TPR repeat</keyword>
<keyword evidence="5" id="KW-1185">Reference proteome</keyword>
<dbReference type="NCBIfam" id="NF008755">
    <property type="entry name" value="PRK11788.1-3"/>
    <property type="match status" value="1"/>
</dbReference>
<accession>D9SF80</accession>
<dbReference type="KEGG" id="gca:Galf_1149"/>
<organism evidence="4 5">
    <name type="scientific">Gallionella capsiferriformans (strain ES-2)</name>
    <name type="common">Gallionella ferruginea capsiferriformans (strain ES-2)</name>
    <dbReference type="NCBI Taxonomy" id="395494"/>
    <lineage>
        <taxon>Bacteria</taxon>
        <taxon>Pseudomonadati</taxon>
        <taxon>Pseudomonadota</taxon>
        <taxon>Betaproteobacteria</taxon>
        <taxon>Nitrosomonadales</taxon>
        <taxon>Gallionellaceae</taxon>
        <taxon>Gallionella</taxon>
    </lineage>
</organism>
<dbReference type="GO" id="GO:0046890">
    <property type="term" value="P:regulation of lipid biosynthetic process"/>
    <property type="evidence" value="ECO:0007669"/>
    <property type="project" value="UniProtKB-UniRule"/>
</dbReference>
<dbReference type="Pfam" id="PF18073">
    <property type="entry name" value="Zn_ribbon_LapB"/>
    <property type="match status" value="1"/>
</dbReference>
<comment type="similarity">
    <text evidence="2">Belongs to the LapB family.</text>
</comment>
<dbReference type="eggNOG" id="COG2956">
    <property type="taxonomic scope" value="Bacteria"/>
</dbReference>
<dbReference type="Proteomes" id="UP000001235">
    <property type="component" value="Chromosome"/>
</dbReference>
<keyword evidence="1 2" id="KW-0479">Metal-binding</keyword>
<comment type="subcellular location">
    <subcellularLocation>
        <location evidence="2">Cell inner membrane</location>
        <topology evidence="2">Single-pass membrane protein</topology>
        <orientation evidence="2">Cytoplasmic side</orientation>
    </subcellularLocation>
</comment>
<dbReference type="InterPro" id="IPR030865">
    <property type="entry name" value="LapB"/>
</dbReference>
<gene>
    <name evidence="2" type="primary">lapB</name>
    <name evidence="4" type="ordered locus">Galf_1149</name>
</gene>
<comment type="function">
    <text evidence="2">Modulates cellular lipopolysaccharide (LPS) levels by regulating LpxC, which is involved in lipid A biosynthesis. May act by modulating the proteolytic activity of FtsH towards LpxC. May also coordinate assembly of proteins involved in LPS synthesis at the plasma membrane.</text>
</comment>
<evidence type="ECO:0000313" key="4">
    <source>
        <dbReference type="EMBL" id="ADL55177.1"/>
    </source>
</evidence>
<dbReference type="HOGENOM" id="CLU_059365_1_0_4"/>
<dbReference type="OrthoDB" id="507476at2"/>
<feature type="binding site" evidence="2">
    <location>
        <position position="370"/>
    </location>
    <ligand>
        <name>Fe cation</name>
        <dbReference type="ChEBI" id="CHEBI:24875"/>
    </ligand>
</feature>
<keyword evidence="2" id="KW-0812">Transmembrane</keyword>
<feature type="binding site" evidence="2">
    <location>
        <position position="373"/>
    </location>
    <ligand>
        <name>Fe cation</name>
        <dbReference type="ChEBI" id="CHEBI:24875"/>
    </ligand>
</feature>
<dbReference type="SUPFAM" id="SSF48452">
    <property type="entry name" value="TPR-like"/>
    <property type="match status" value="2"/>
</dbReference>
<dbReference type="InterPro" id="IPR041166">
    <property type="entry name" value="Rubredoxin_2"/>
</dbReference>
<sequence>MEFEPWMLLIFPLFFGMGWWAARLDIKDLLSESTALPESYFQGLNFLLNEQQDKAIESFIEVVKIDPHTVELHFALGSLFRRRGEVDRALRMHHNLVDRADLDDDKRQQAVFELAQDYLKAGILDRAERLFGELKKTSYAKPALEFLLELFQKEHDWLKAITAAQQLSVVSGTSYSKLSAFFYCELANDEITAGNLTAARDHLRLALEVCPVSVRATIMLGDMVSAEGHVEQAIAIWQGIESQDAQYLQLVAERLLNAYATIDREAEGIRVLREYLTKYHSIDMLNVVFDGMLKYETAASAYQLVRDELERNPTLLGLDKLLEARLLEVPLDRRADVEMIKDLVHKRTRNLAMYHCGHCGFKARKFYWHCPACQAWDSYAPRRDEESGKPL</sequence>
<dbReference type="AlphaFoldDB" id="D9SF80"/>
<dbReference type="GO" id="GO:0005506">
    <property type="term" value="F:iron ion binding"/>
    <property type="evidence" value="ECO:0007669"/>
    <property type="project" value="UniProtKB-UniRule"/>
</dbReference>
<reference evidence="4 5" key="1">
    <citation type="submission" date="2010-08" db="EMBL/GenBank/DDBJ databases">
        <title>Complete sequence of Gallionella capsiferriformans ES-2.</title>
        <authorList>
            <consortium name="US DOE Joint Genome Institute"/>
            <person name="Lucas S."/>
            <person name="Copeland A."/>
            <person name="Lapidus A."/>
            <person name="Cheng J.-F."/>
            <person name="Bruce D."/>
            <person name="Goodwin L."/>
            <person name="Pitluck S."/>
            <person name="Chertkov O."/>
            <person name="Davenport K.W."/>
            <person name="Detter J.C."/>
            <person name="Han C."/>
            <person name="Tapia R."/>
            <person name="Land M."/>
            <person name="Hauser L."/>
            <person name="Chang Y.-J."/>
            <person name="Jeffries C."/>
            <person name="Kyrpides N."/>
            <person name="Ivanova N."/>
            <person name="Mikhailova N."/>
            <person name="Shelobolina E.S."/>
            <person name="Picardal F."/>
            <person name="Roden E."/>
            <person name="Emerson D."/>
            <person name="Woyke T."/>
        </authorList>
    </citation>
    <scope>NUCLEOTIDE SEQUENCE [LARGE SCALE GENOMIC DNA]</scope>
    <source>
        <strain evidence="4 5">ES-2</strain>
    </source>
</reference>
<dbReference type="GO" id="GO:0008653">
    <property type="term" value="P:lipopolysaccharide metabolic process"/>
    <property type="evidence" value="ECO:0007669"/>
    <property type="project" value="InterPro"/>
</dbReference>
<dbReference type="STRING" id="395494.Galf_1149"/>
<feature type="binding site" evidence="2">
    <location>
        <position position="356"/>
    </location>
    <ligand>
        <name>Fe cation</name>
        <dbReference type="ChEBI" id="CHEBI:24875"/>
    </ligand>
</feature>
<feature type="domain" description="LapB rubredoxin metal binding" evidence="3">
    <location>
        <begin position="354"/>
        <end position="378"/>
    </location>
</feature>
<keyword evidence="2" id="KW-0472">Membrane</keyword>